<organism evidence="3 4">
    <name type="scientific">Candidatus Berkelbacteria bacterium CG10_big_fil_rev_8_21_14_0_10_43_13</name>
    <dbReference type="NCBI Taxonomy" id="1974514"/>
    <lineage>
        <taxon>Bacteria</taxon>
        <taxon>Candidatus Berkelbacteria</taxon>
    </lineage>
</organism>
<dbReference type="PANTHER" id="PTHR34322:SF2">
    <property type="entry name" value="TRANSPOSASE IS200-LIKE DOMAIN-CONTAINING PROTEIN"/>
    <property type="match status" value="1"/>
</dbReference>
<evidence type="ECO:0000313" key="3">
    <source>
        <dbReference type="EMBL" id="PIS07422.1"/>
    </source>
</evidence>
<dbReference type="InterPro" id="IPR036515">
    <property type="entry name" value="Transposase_17_sf"/>
</dbReference>
<dbReference type="PANTHER" id="PTHR34322">
    <property type="entry name" value="TRANSPOSASE, Y1_TNP DOMAIN-CONTAINING"/>
    <property type="match status" value="1"/>
</dbReference>
<dbReference type="SUPFAM" id="SSF143422">
    <property type="entry name" value="Transposase IS200-like"/>
    <property type="match status" value="1"/>
</dbReference>
<name>A0A2H0W5S6_9BACT</name>
<feature type="domain" description="Transposase IS200-like" evidence="2">
    <location>
        <begin position="9"/>
        <end position="124"/>
    </location>
</feature>
<evidence type="ECO:0000259" key="2">
    <source>
        <dbReference type="SMART" id="SM01321"/>
    </source>
</evidence>
<sequence>MPRTRRCILSQSYYHIMTRGNNRNVVFRSDEDYQYYLSLVTKYKLEHPFDLYHYCLMPNHTHFLIQTKKASDFSIFMKKLNLAYFHHFNREYSWVGHFWQDRYKSQPVGKDAYFIQCGKYIELNPVRAHIVEKPESYRYSSYGFYAQGKSDHLITPDFIYEELGHTDQERQKQYREIIVDQIIEDSYHKNTWGSNRQQYQEQQKIDRKNKKA</sequence>
<dbReference type="GO" id="GO:0004803">
    <property type="term" value="F:transposase activity"/>
    <property type="evidence" value="ECO:0007669"/>
    <property type="project" value="InterPro"/>
</dbReference>
<protein>
    <submittedName>
        <fullName evidence="3">Transposase</fullName>
    </submittedName>
</protein>
<proteinExistence type="predicted"/>
<dbReference type="AlphaFoldDB" id="A0A2H0W5S6"/>
<dbReference type="InterPro" id="IPR002686">
    <property type="entry name" value="Transposase_17"/>
</dbReference>
<dbReference type="Proteomes" id="UP000231382">
    <property type="component" value="Unassembled WGS sequence"/>
</dbReference>
<dbReference type="SMART" id="SM01321">
    <property type="entry name" value="Y1_Tnp"/>
    <property type="match status" value="1"/>
</dbReference>
<accession>A0A2H0W5S6</accession>
<dbReference type="Gene3D" id="3.30.70.1290">
    <property type="entry name" value="Transposase IS200-like"/>
    <property type="match status" value="1"/>
</dbReference>
<gene>
    <name evidence="3" type="ORF">COT78_03730</name>
</gene>
<evidence type="ECO:0000313" key="4">
    <source>
        <dbReference type="Proteomes" id="UP000231382"/>
    </source>
</evidence>
<feature type="compositionally biased region" description="Polar residues" evidence="1">
    <location>
        <begin position="193"/>
        <end position="202"/>
    </location>
</feature>
<dbReference type="EMBL" id="PEZW01000025">
    <property type="protein sequence ID" value="PIS07422.1"/>
    <property type="molecule type" value="Genomic_DNA"/>
</dbReference>
<reference evidence="4" key="1">
    <citation type="submission" date="2017-09" db="EMBL/GenBank/DDBJ databases">
        <title>Depth-based differentiation of microbial function through sediment-hosted aquifers and enrichment of novel symbionts in the deep terrestrial subsurface.</title>
        <authorList>
            <person name="Probst A.J."/>
            <person name="Ladd B."/>
            <person name="Jarett J.K."/>
            <person name="Geller-Mcgrath D.E."/>
            <person name="Sieber C.M.K."/>
            <person name="Emerson J.B."/>
            <person name="Anantharaman K."/>
            <person name="Thomas B.C."/>
            <person name="Malmstrom R."/>
            <person name="Stieglmeier M."/>
            <person name="Klingl A."/>
            <person name="Woyke T."/>
            <person name="Ryan C.M."/>
            <person name="Banfield J.F."/>
        </authorList>
    </citation>
    <scope>NUCLEOTIDE SEQUENCE [LARGE SCALE GENOMIC DNA]</scope>
</reference>
<feature type="region of interest" description="Disordered" evidence="1">
    <location>
        <begin position="193"/>
        <end position="212"/>
    </location>
</feature>
<dbReference type="GO" id="GO:0006313">
    <property type="term" value="P:DNA transposition"/>
    <property type="evidence" value="ECO:0007669"/>
    <property type="project" value="InterPro"/>
</dbReference>
<dbReference type="GO" id="GO:0003677">
    <property type="term" value="F:DNA binding"/>
    <property type="evidence" value="ECO:0007669"/>
    <property type="project" value="InterPro"/>
</dbReference>
<dbReference type="Pfam" id="PF01797">
    <property type="entry name" value="Y1_Tnp"/>
    <property type="match status" value="1"/>
</dbReference>
<comment type="caution">
    <text evidence="3">The sequence shown here is derived from an EMBL/GenBank/DDBJ whole genome shotgun (WGS) entry which is preliminary data.</text>
</comment>
<evidence type="ECO:0000256" key="1">
    <source>
        <dbReference type="SAM" id="MobiDB-lite"/>
    </source>
</evidence>